<sequence>MDDYYFHSHYQAAGLLQSNTSDLDVDAIVCMHPTFQDVRCECWSKRFPGALVSGTSESHHAVPHRSGVAGHPVIRSMTYNEVYDKTRAHVIFHIEEDPSDFLPLLRITLSLAPAPCARITEAVFHAKFSPNQESLGDLDVEVIRTEPYKDGTEERFKAVQGNYHVAPSSPISPIGSLPNFEHSGDEHHHHAHKMIHSEDITRSDEVCWELKEGHGDDPHAPCPSRSGLEPCEELWVKLNRHPGAVRYQIDVTEVWGFGADMGEMNWKHMTSGPKTATIR</sequence>
<evidence type="ECO:0000313" key="2">
    <source>
        <dbReference type="Proteomes" id="UP000027265"/>
    </source>
</evidence>
<organism evidence="1 2">
    <name type="scientific">Jaapia argillacea MUCL 33604</name>
    <dbReference type="NCBI Taxonomy" id="933084"/>
    <lineage>
        <taxon>Eukaryota</taxon>
        <taxon>Fungi</taxon>
        <taxon>Dikarya</taxon>
        <taxon>Basidiomycota</taxon>
        <taxon>Agaricomycotina</taxon>
        <taxon>Agaricomycetes</taxon>
        <taxon>Agaricomycetidae</taxon>
        <taxon>Jaapiales</taxon>
        <taxon>Jaapiaceae</taxon>
        <taxon>Jaapia</taxon>
    </lineage>
</organism>
<keyword evidence="2" id="KW-1185">Reference proteome</keyword>
<evidence type="ECO:0000313" key="1">
    <source>
        <dbReference type="EMBL" id="KDQ62119.1"/>
    </source>
</evidence>
<dbReference type="AlphaFoldDB" id="A0A067Q562"/>
<dbReference type="HOGENOM" id="CLU_997698_0_0_1"/>
<accession>A0A067Q562</accession>
<name>A0A067Q562_9AGAM</name>
<protein>
    <submittedName>
        <fullName evidence="1">Uncharacterized protein</fullName>
    </submittedName>
</protein>
<reference evidence="2" key="1">
    <citation type="journal article" date="2014" name="Proc. Natl. Acad. Sci. U.S.A.">
        <title>Extensive sampling of basidiomycete genomes demonstrates inadequacy of the white-rot/brown-rot paradigm for wood decay fungi.</title>
        <authorList>
            <person name="Riley R."/>
            <person name="Salamov A.A."/>
            <person name="Brown D.W."/>
            <person name="Nagy L.G."/>
            <person name="Floudas D."/>
            <person name="Held B.W."/>
            <person name="Levasseur A."/>
            <person name="Lombard V."/>
            <person name="Morin E."/>
            <person name="Otillar R."/>
            <person name="Lindquist E.A."/>
            <person name="Sun H."/>
            <person name="LaButti K.M."/>
            <person name="Schmutz J."/>
            <person name="Jabbour D."/>
            <person name="Luo H."/>
            <person name="Baker S.E."/>
            <person name="Pisabarro A.G."/>
            <person name="Walton J.D."/>
            <person name="Blanchette R.A."/>
            <person name="Henrissat B."/>
            <person name="Martin F."/>
            <person name="Cullen D."/>
            <person name="Hibbett D.S."/>
            <person name="Grigoriev I.V."/>
        </authorList>
    </citation>
    <scope>NUCLEOTIDE SEQUENCE [LARGE SCALE GENOMIC DNA]</scope>
    <source>
        <strain evidence="2">MUCL 33604</strain>
    </source>
</reference>
<dbReference type="EMBL" id="KL197711">
    <property type="protein sequence ID" value="KDQ62119.1"/>
    <property type="molecule type" value="Genomic_DNA"/>
</dbReference>
<dbReference type="InParanoid" id="A0A067Q562"/>
<gene>
    <name evidence="1" type="ORF">JAAARDRAFT_30025</name>
</gene>
<dbReference type="Proteomes" id="UP000027265">
    <property type="component" value="Unassembled WGS sequence"/>
</dbReference>
<proteinExistence type="predicted"/>